<feature type="transmembrane region" description="Helical" evidence="3">
    <location>
        <begin position="52"/>
        <end position="70"/>
    </location>
</feature>
<dbReference type="PANTHER" id="PTHR33392">
    <property type="entry name" value="POLYISOPRENYL-TEICHOIC ACID--PEPTIDOGLYCAN TEICHOIC ACID TRANSFERASE TAGU"/>
    <property type="match status" value="1"/>
</dbReference>
<evidence type="ECO:0000259" key="4">
    <source>
        <dbReference type="Pfam" id="PF03816"/>
    </source>
</evidence>
<dbReference type="Gene3D" id="3.40.630.190">
    <property type="entry name" value="LCP protein"/>
    <property type="match status" value="1"/>
</dbReference>
<feature type="region of interest" description="Disordered" evidence="2">
    <location>
        <begin position="1"/>
        <end position="46"/>
    </location>
</feature>
<comment type="similarity">
    <text evidence="1">Belongs to the LytR/CpsA/Psr (LCP) family.</text>
</comment>
<keyword evidence="3" id="KW-0812">Transmembrane</keyword>
<dbReference type="RefSeq" id="WP_184813162.1">
    <property type="nucleotide sequence ID" value="NZ_JACHJQ010000005.1"/>
</dbReference>
<organism evidence="5 6">
    <name type="scientific">Actinophytocola algeriensis</name>
    <dbReference type="NCBI Taxonomy" id="1768010"/>
    <lineage>
        <taxon>Bacteria</taxon>
        <taxon>Bacillati</taxon>
        <taxon>Actinomycetota</taxon>
        <taxon>Actinomycetes</taxon>
        <taxon>Pseudonocardiales</taxon>
        <taxon>Pseudonocardiaceae</taxon>
    </lineage>
</organism>
<proteinExistence type="inferred from homology"/>
<keyword evidence="6" id="KW-1185">Reference proteome</keyword>
<dbReference type="NCBIfam" id="TIGR00350">
    <property type="entry name" value="lytR_cpsA_psr"/>
    <property type="match status" value="1"/>
</dbReference>
<dbReference type="InterPro" id="IPR050922">
    <property type="entry name" value="LytR/CpsA/Psr_CW_biosynth"/>
</dbReference>
<keyword evidence="3" id="KW-1133">Transmembrane helix</keyword>
<evidence type="ECO:0000313" key="6">
    <source>
        <dbReference type="Proteomes" id="UP000520767"/>
    </source>
</evidence>
<dbReference type="Pfam" id="PF03816">
    <property type="entry name" value="LytR_cpsA_psr"/>
    <property type="match status" value="1"/>
</dbReference>
<protein>
    <submittedName>
        <fullName evidence="5">LCP family protein required for cell wall assembly</fullName>
    </submittedName>
</protein>
<comment type="caution">
    <text evidence="5">The sequence shown here is derived from an EMBL/GenBank/DDBJ whole genome shotgun (WGS) entry which is preliminary data.</text>
</comment>
<reference evidence="5 6" key="1">
    <citation type="submission" date="2020-08" db="EMBL/GenBank/DDBJ databases">
        <title>Genomic Encyclopedia of Type Strains, Phase III (KMG-III): the genomes of soil and plant-associated and newly described type strains.</title>
        <authorList>
            <person name="Whitman W."/>
        </authorList>
    </citation>
    <scope>NUCLEOTIDE SEQUENCE [LARGE SCALE GENOMIC DNA]</scope>
    <source>
        <strain evidence="5 6">CECT 8960</strain>
    </source>
</reference>
<sequence>MLPLPAQEQPPNYGPPPRRDDYRQPPPPAGDEGYPPPPPRRPRRRPRWGRRIGITFLVLLLLLGVGFFWMDTSLNRIAAIEDYPGRPAAAAGTNWLIVGSDSREGLTDEEKAKYTTGDPTSKLTDTIMVAHIPDNDTPPTLLSLPRDSRVEVPGHGTKQINAVYALGEAPLLVKTVEANTGLRIDHYAEISFLGFAGMVDAVGGVEMDIPEEMRDNQTGAVIPAGHQKLDGVQALAFVRMRKSDATPRSDLDRVVNQRKFIGALAGEMASPGSLLNPFTLFPMLGEATDALTVDEEDHLWHLASLGFAMRGISDGGTVATTMPVTDSSAHTWDPDKSQRLFTALKEDTPIPPDVISN</sequence>
<evidence type="ECO:0000256" key="1">
    <source>
        <dbReference type="ARBA" id="ARBA00006068"/>
    </source>
</evidence>
<name>A0A7W7VGJ0_9PSEU</name>
<dbReference type="PANTHER" id="PTHR33392:SF6">
    <property type="entry name" value="POLYISOPRENYL-TEICHOIC ACID--PEPTIDOGLYCAN TEICHOIC ACID TRANSFERASE TAGU"/>
    <property type="match status" value="1"/>
</dbReference>
<evidence type="ECO:0000256" key="3">
    <source>
        <dbReference type="SAM" id="Phobius"/>
    </source>
</evidence>
<feature type="compositionally biased region" description="Pro residues" evidence="2">
    <location>
        <begin position="24"/>
        <end position="39"/>
    </location>
</feature>
<evidence type="ECO:0000313" key="5">
    <source>
        <dbReference type="EMBL" id="MBB4909120.1"/>
    </source>
</evidence>
<dbReference type="Proteomes" id="UP000520767">
    <property type="component" value="Unassembled WGS sequence"/>
</dbReference>
<feature type="compositionally biased region" description="Low complexity" evidence="2">
    <location>
        <begin position="1"/>
        <end position="11"/>
    </location>
</feature>
<feature type="domain" description="Cell envelope-related transcriptional attenuator" evidence="4">
    <location>
        <begin position="124"/>
        <end position="269"/>
    </location>
</feature>
<dbReference type="EMBL" id="JACHJQ010000005">
    <property type="protein sequence ID" value="MBB4909120.1"/>
    <property type="molecule type" value="Genomic_DNA"/>
</dbReference>
<keyword evidence="3" id="KW-0472">Membrane</keyword>
<accession>A0A7W7VGJ0</accession>
<gene>
    <name evidence="5" type="ORF">FHR82_005373</name>
</gene>
<evidence type="ECO:0000256" key="2">
    <source>
        <dbReference type="SAM" id="MobiDB-lite"/>
    </source>
</evidence>
<dbReference type="InterPro" id="IPR004474">
    <property type="entry name" value="LytR_CpsA_psr"/>
</dbReference>
<dbReference type="AlphaFoldDB" id="A0A7W7VGJ0"/>